<sequence>MTMLYQLAEARARRKVVTFDRRELMDLLNLYSRRVASGEWRDYAIDFKPGIALFSIFRHSCEQPLFAIAKVAGHQRHDRYQVFTGPRRLSQGETLADALRVFDRKPRLLQT</sequence>
<dbReference type="EMBL" id="VDUZ01000001">
    <property type="protein sequence ID" value="TXL82460.1"/>
    <property type="molecule type" value="Genomic_DNA"/>
</dbReference>
<dbReference type="OrthoDB" id="7159482at2"/>
<evidence type="ECO:0000313" key="1">
    <source>
        <dbReference type="EMBL" id="TXL82460.1"/>
    </source>
</evidence>
<keyword evidence="2" id="KW-1185">Reference proteome</keyword>
<dbReference type="Pfam" id="PF10984">
    <property type="entry name" value="DUF2794"/>
    <property type="match status" value="1"/>
</dbReference>
<evidence type="ECO:0000313" key="2">
    <source>
        <dbReference type="Proteomes" id="UP000321638"/>
    </source>
</evidence>
<dbReference type="Proteomes" id="UP000321638">
    <property type="component" value="Unassembled WGS sequence"/>
</dbReference>
<comment type="caution">
    <text evidence="1">The sequence shown here is derived from an EMBL/GenBank/DDBJ whole genome shotgun (WGS) entry which is preliminary data.</text>
</comment>
<proteinExistence type="predicted"/>
<gene>
    <name evidence="1" type="ORF">FHP25_01015</name>
</gene>
<dbReference type="InterPro" id="IPR021252">
    <property type="entry name" value="DUF2794"/>
</dbReference>
<protein>
    <submittedName>
        <fullName evidence="1">DUF2794 domain-containing protein</fullName>
    </submittedName>
</protein>
<name>A0A5C8PX46_9HYPH</name>
<accession>A0A5C8PX46</accession>
<organism evidence="1 2">
    <name type="scientific">Vineibacter terrae</name>
    <dbReference type="NCBI Taxonomy" id="2586908"/>
    <lineage>
        <taxon>Bacteria</taxon>
        <taxon>Pseudomonadati</taxon>
        <taxon>Pseudomonadota</taxon>
        <taxon>Alphaproteobacteria</taxon>
        <taxon>Hyphomicrobiales</taxon>
        <taxon>Vineibacter</taxon>
    </lineage>
</organism>
<reference evidence="1 2" key="1">
    <citation type="submission" date="2019-06" db="EMBL/GenBank/DDBJ databases">
        <title>New taxonomy in bacterial strain CC-CFT640, isolated from vineyard.</title>
        <authorList>
            <person name="Lin S.-Y."/>
            <person name="Tsai C.-F."/>
            <person name="Young C.-C."/>
        </authorList>
    </citation>
    <scope>NUCLEOTIDE SEQUENCE [LARGE SCALE GENOMIC DNA]</scope>
    <source>
        <strain evidence="1 2">CC-CFT640</strain>
    </source>
</reference>
<dbReference type="AlphaFoldDB" id="A0A5C8PX46"/>